<feature type="transmembrane region" description="Helical" evidence="2">
    <location>
        <begin position="51"/>
        <end position="68"/>
    </location>
</feature>
<comment type="caution">
    <text evidence="4">The sequence shown here is derived from an EMBL/GenBank/DDBJ whole genome shotgun (WGS) entry which is preliminary data.</text>
</comment>
<evidence type="ECO:0000256" key="1">
    <source>
        <dbReference type="ARBA" id="ARBA00023098"/>
    </source>
</evidence>
<gene>
    <name evidence="4" type="ORF">COV29_01870</name>
</gene>
<dbReference type="AlphaFoldDB" id="A0A2J0Q7K4"/>
<keyword evidence="1" id="KW-0443">Lipid metabolism</keyword>
<accession>A0A2J0Q7K4</accession>
<dbReference type="EMBL" id="PCXQ01000004">
    <property type="protein sequence ID" value="PJE51004.1"/>
    <property type="molecule type" value="Genomic_DNA"/>
</dbReference>
<sequence>MLDRLFLGEEIETVNVGNKKVGLVLAPTFMRLPLHCGALEYWREHLRKPDVIIGASAGALAGISMLPWTETNSKAVMETIKNLKNREIFTMPWTISAPASVIALFPTSLFINILKKKSVDAMCKSTKLDFLTSALETLLFWGMGVFLIKEFLYSKSIFSNKPLENLLRNKLDFKAIGRSDILFEAIVADMKSGNEIVFSNKTNTLRELLQGVVLSARLPGRFGAPYNEDLKRGDGAILGHAPIHRAVKHGCDVIFLLMYTPEKETFDKPPRNWIEDMSRAAEITENKLTNLMIYNYCRDRETNPSLPELVIIRSKKKIKPIDLAHFSQKDLIEGMNTGYRIIEENHEMIESFIGTK</sequence>
<keyword evidence="2" id="KW-1133">Transmembrane helix</keyword>
<feature type="transmembrane region" description="Helical" evidence="2">
    <location>
        <begin position="126"/>
        <end position="148"/>
    </location>
</feature>
<feature type="domain" description="PNPLA" evidence="3">
    <location>
        <begin position="29"/>
        <end position="246"/>
    </location>
</feature>
<reference evidence="4 5" key="1">
    <citation type="submission" date="2017-09" db="EMBL/GenBank/DDBJ databases">
        <title>Depth-based differentiation of microbial function through sediment-hosted aquifers and enrichment of novel symbionts in the deep terrestrial subsurface.</title>
        <authorList>
            <person name="Probst A.J."/>
            <person name="Ladd B."/>
            <person name="Jarett J.K."/>
            <person name="Geller-Mcgrath D.E."/>
            <person name="Sieber C.M."/>
            <person name="Emerson J.B."/>
            <person name="Anantharaman K."/>
            <person name="Thomas B.C."/>
            <person name="Malmstrom R."/>
            <person name="Stieglmeier M."/>
            <person name="Klingl A."/>
            <person name="Woyke T."/>
            <person name="Ryan C.M."/>
            <person name="Banfield J.F."/>
        </authorList>
    </citation>
    <scope>NUCLEOTIDE SEQUENCE [LARGE SCALE GENOMIC DNA]</scope>
    <source>
        <strain evidence="4">CG10_big_fil_rev_8_21_14_0_10_36_16</strain>
    </source>
</reference>
<evidence type="ECO:0000256" key="2">
    <source>
        <dbReference type="SAM" id="Phobius"/>
    </source>
</evidence>
<evidence type="ECO:0000259" key="3">
    <source>
        <dbReference type="Pfam" id="PF01734"/>
    </source>
</evidence>
<feature type="transmembrane region" description="Helical" evidence="2">
    <location>
        <begin position="88"/>
        <end position="114"/>
    </location>
</feature>
<keyword evidence="2" id="KW-0472">Membrane</keyword>
<dbReference type="InterPro" id="IPR002641">
    <property type="entry name" value="PNPLA_dom"/>
</dbReference>
<dbReference type="Pfam" id="PF01734">
    <property type="entry name" value="Patatin"/>
    <property type="match status" value="1"/>
</dbReference>
<dbReference type="Proteomes" id="UP000228496">
    <property type="component" value="Unassembled WGS sequence"/>
</dbReference>
<dbReference type="Gene3D" id="3.40.1090.10">
    <property type="entry name" value="Cytosolic phospholipase A2 catalytic domain"/>
    <property type="match status" value="1"/>
</dbReference>
<proteinExistence type="predicted"/>
<name>A0A2J0Q7K4_9BACT</name>
<dbReference type="InterPro" id="IPR016035">
    <property type="entry name" value="Acyl_Trfase/lysoPLipase"/>
</dbReference>
<evidence type="ECO:0000313" key="5">
    <source>
        <dbReference type="Proteomes" id="UP000228496"/>
    </source>
</evidence>
<organism evidence="4 5">
    <name type="scientific">Candidatus Yanofskybacteria bacterium CG10_big_fil_rev_8_21_14_0_10_36_16</name>
    <dbReference type="NCBI Taxonomy" id="1975096"/>
    <lineage>
        <taxon>Bacteria</taxon>
        <taxon>Candidatus Yanofskyibacteriota</taxon>
    </lineage>
</organism>
<dbReference type="GO" id="GO:0006629">
    <property type="term" value="P:lipid metabolic process"/>
    <property type="evidence" value="ECO:0007669"/>
    <property type="project" value="UniProtKB-KW"/>
</dbReference>
<keyword evidence="2" id="KW-0812">Transmembrane</keyword>
<evidence type="ECO:0000313" key="4">
    <source>
        <dbReference type="EMBL" id="PJE51004.1"/>
    </source>
</evidence>
<protein>
    <recommendedName>
        <fullName evidence="3">PNPLA domain-containing protein</fullName>
    </recommendedName>
</protein>
<dbReference type="SUPFAM" id="SSF52151">
    <property type="entry name" value="FabD/lysophospholipase-like"/>
    <property type="match status" value="1"/>
</dbReference>